<protein>
    <submittedName>
        <fullName evidence="1">Uncharacterized protein</fullName>
    </submittedName>
</protein>
<organism evidence="1 2">
    <name type="scientific">Candidatus Woesebacteria bacterium GW2011_GWD1_38_10</name>
    <dbReference type="NCBI Taxonomy" id="1618592"/>
    <lineage>
        <taxon>Bacteria</taxon>
        <taxon>Candidatus Woeseibacteriota</taxon>
    </lineage>
</organism>
<reference evidence="1 2" key="1">
    <citation type="journal article" date="2015" name="Nature">
        <title>rRNA introns, odd ribosomes, and small enigmatic genomes across a large radiation of phyla.</title>
        <authorList>
            <person name="Brown C.T."/>
            <person name="Hug L.A."/>
            <person name="Thomas B.C."/>
            <person name="Sharon I."/>
            <person name="Castelle C.J."/>
            <person name="Singh A."/>
            <person name="Wilkins M.J."/>
            <person name="Williams K.H."/>
            <person name="Banfield J.F."/>
        </authorList>
    </citation>
    <scope>NUCLEOTIDE SEQUENCE [LARGE SCALE GENOMIC DNA]</scope>
</reference>
<dbReference type="EMBL" id="LBTW01000004">
    <property type="protein sequence ID" value="KKQ50583.1"/>
    <property type="molecule type" value="Genomic_DNA"/>
</dbReference>
<gene>
    <name evidence="1" type="ORF">US67_C0004G0027</name>
</gene>
<dbReference type="Proteomes" id="UP000034366">
    <property type="component" value="Unassembled WGS sequence"/>
</dbReference>
<evidence type="ECO:0000313" key="1">
    <source>
        <dbReference type="EMBL" id="KKQ50583.1"/>
    </source>
</evidence>
<proteinExistence type="predicted"/>
<evidence type="ECO:0000313" key="2">
    <source>
        <dbReference type="Proteomes" id="UP000034366"/>
    </source>
</evidence>
<accession>A0A0G0I5K5</accession>
<comment type="caution">
    <text evidence="1">The sequence shown here is derived from an EMBL/GenBank/DDBJ whole genome shotgun (WGS) entry which is preliminary data.</text>
</comment>
<sequence>MNIFQTKSSKLHGTNYKEIVKHAKAEFAIVEHKSKRKPYIRSAYFNKQKVFFDFFWMHLFQKREPERVRRLKYFAASLELIGKSRNHPESMQNPNKASEILHRFAGYTKEKELFYVQIKEHKRTKRLQLMSVFPAK</sequence>
<dbReference type="AlphaFoldDB" id="A0A0G0I5K5"/>
<name>A0A0G0I5K5_9BACT</name>